<keyword evidence="5" id="KW-0735">Signal-anchor</keyword>
<keyword evidence="9" id="KW-0804">Transcription</keyword>
<dbReference type="NCBIfam" id="TIGR00350">
    <property type="entry name" value="lytR_cpsA_psr"/>
    <property type="match status" value="1"/>
</dbReference>
<evidence type="ECO:0000256" key="10">
    <source>
        <dbReference type="ARBA" id="ARBA00037178"/>
    </source>
</evidence>
<evidence type="ECO:0000256" key="7">
    <source>
        <dbReference type="ARBA" id="ARBA00023015"/>
    </source>
</evidence>
<dbReference type="EMBL" id="JAFLVT010000005">
    <property type="protein sequence ID" value="MBO0448629.1"/>
    <property type="molecule type" value="Genomic_DNA"/>
</dbReference>
<protein>
    <recommendedName>
        <fullName evidence="11">Regulatory protein MsrR</fullName>
    </recommendedName>
</protein>
<dbReference type="Pfam" id="PF03816">
    <property type="entry name" value="LytR_cpsA_psr"/>
    <property type="match status" value="1"/>
</dbReference>
<evidence type="ECO:0000256" key="9">
    <source>
        <dbReference type="ARBA" id="ARBA00023163"/>
    </source>
</evidence>
<feature type="region of interest" description="Disordered" evidence="12">
    <location>
        <begin position="1"/>
        <end position="113"/>
    </location>
</feature>
<feature type="transmembrane region" description="Helical" evidence="13">
    <location>
        <begin position="120"/>
        <end position="141"/>
    </location>
</feature>
<proteinExistence type="inferred from homology"/>
<keyword evidence="4 13" id="KW-0812">Transmembrane</keyword>
<dbReference type="PANTHER" id="PTHR33392">
    <property type="entry name" value="POLYISOPRENYL-TEICHOIC ACID--PEPTIDOGLYCAN TEICHOIC ACID TRANSFERASE TAGU"/>
    <property type="match status" value="1"/>
</dbReference>
<comment type="function">
    <text evidence="10">Involved in SarA attenuation. Affects resistance to oxacillin and teicoplanin, as well as the synthesis of virulence factors.</text>
</comment>
<dbReference type="InterPro" id="IPR050922">
    <property type="entry name" value="LytR/CpsA/Psr_CW_biosynth"/>
</dbReference>
<keyword evidence="3" id="KW-1003">Cell membrane</keyword>
<dbReference type="Gene3D" id="3.40.630.190">
    <property type="entry name" value="LCP protein"/>
    <property type="match status" value="1"/>
</dbReference>
<evidence type="ECO:0000256" key="8">
    <source>
        <dbReference type="ARBA" id="ARBA00023136"/>
    </source>
</evidence>
<evidence type="ECO:0000256" key="6">
    <source>
        <dbReference type="ARBA" id="ARBA00022989"/>
    </source>
</evidence>
<evidence type="ECO:0000313" key="16">
    <source>
        <dbReference type="Proteomes" id="UP000664256"/>
    </source>
</evidence>
<keyword evidence="8 13" id="KW-0472">Membrane</keyword>
<sequence>MSRMDRYKEIHEETNKKESLFARKQIKDGDSVKKIDYQQNDAHQEEPPMAEADRKNRSKKSLPSFGIKKNKKKTNQNYTGINTGNNGNNGNNSYNETGNKKEPRQVKPQKIKKSKKKHPVIRFIIGLLLFLLVYSGVAFAMGKMSASSDKEIPKQETEAFNGFTSADGANNILLLGSDSRKGETARADTIMVLQLDGPSKKPKLISFMRDTLVDIPGVGQNKINASYAYGGADLVRQTLAQNFGLECKYYAVVDFKSFEKVIDTLFPGGVAINAEKNMSTNLEVPIQKGQQNMDGLHLLQYARFRMDEEGDFGRVRRQQQVMNAIFSQMKNPLAIAKLPYAAGKVLGYTGTDLKTSFLVKNSFSILKGASGIDRLTVPAKDTWEYGNTAEAGSVLVVDKEANKTAINNFLAK</sequence>
<feature type="domain" description="Cell envelope-related transcriptional attenuator" evidence="14">
    <location>
        <begin position="186"/>
        <end position="330"/>
    </location>
</feature>
<evidence type="ECO:0000256" key="11">
    <source>
        <dbReference type="ARBA" id="ARBA00040752"/>
    </source>
</evidence>
<dbReference type="RefSeq" id="WP_206902828.1">
    <property type="nucleotide sequence ID" value="NZ_JAFLVT010000005.1"/>
</dbReference>
<evidence type="ECO:0000259" key="14">
    <source>
        <dbReference type="Pfam" id="PF03816"/>
    </source>
</evidence>
<keyword evidence="7" id="KW-0805">Transcription regulation</keyword>
<gene>
    <name evidence="15" type="ORF">JZO76_03680</name>
</gene>
<dbReference type="PANTHER" id="PTHR33392:SF8">
    <property type="entry name" value="REGULATORY PROTEIN MSRR"/>
    <property type="match status" value="1"/>
</dbReference>
<comment type="caution">
    <text evidence="15">The sequence shown here is derived from an EMBL/GenBank/DDBJ whole genome shotgun (WGS) entry which is preliminary data.</text>
</comment>
<evidence type="ECO:0000256" key="3">
    <source>
        <dbReference type="ARBA" id="ARBA00022475"/>
    </source>
</evidence>
<organism evidence="15 16">
    <name type="scientific">Candidatus Enterococcus myersii</name>
    <dbReference type="NCBI Taxonomy" id="2815322"/>
    <lineage>
        <taxon>Bacteria</taxon>
        <taxon>Bacillati</taxon>
        <taxon>Bacillota</taxon>
        <taxon>Bacilli</taxon>
        <taxon>Lactobacillales</taxon>
        <taxon>Enterococcaceae</taxon>
        <taxon>Enterococcus</taxon>
    </lineage>
</organism>
<evidence type="ECO:0000313" key="15">
    <source>
        <dbReference type="EMBL" id="MBO0448629.1"/>
    </source>
</evidence>
<comment type="similarity">
    <text evidence="2">Belongs to the LytR/CpsA/Psr (LCP) family.</text>
</comment>
<name>A0ABS3H5A9_9ENTE</name>
<evidence type="ECO:0000256" key="4">
    <source>
        <dbReference type="ARBA" id="ARBA00022692"/>
    </source>
</evidence>
<comment type="subcellular location">
    <subcellularLocation>
        <location evidence="1">Cell membrane</location>
        <topology evidence="1">Single-pass type II membrane protein</topology>
    </subcellularLocation>
</comment>
<dbReference type="Proteomes" id="UP000664256">
    <property type="component" value="Unassembled WGS sequence"/>
</dbReference>
<keyword evidence="6 13" id="KW-1133">Transmembrane helix</keyword>
<feature type="compositionally biased region" description="Basic and acidic residues" evidence="12">
    <location>
        <begin position="1"/>
        <end position="55"/>
    </location>
</feature>
<evidence type="ECO:0000256" key="13">
    <source>
        <dbReference type="SAM" id="Phobius"/>
    </source>
</evidence>
<evidence type="ECO:0000256" key="5">
    <source>
        <dbReference type="ARBA" id="ARBA00022968"/>
    </source>
</evidence>
<evidence type="ECO:0000256" key="12">
    <source>
        <dbReference type="SAM" id="MobiDB-lite"/>
    </source>
</evidence>
<evidence type="ECO:0000256" key="2">
    <source>
        <dbReference type="ARBA" id="ARBA00006068"/>
    </source>
</evidence>
<keyword evidence="16" id="KW-1185">Reference proteome</keyword>
<reference evidence="15 16" key="1">
    <citation type="submission" date="2021-03" db="EMBL/GenBank/DDBJ databases">
        <title>Enterococcal diversity collection.</title>
        <authorList>
            <person name="Gilmore M.S."/>
            <person name="Schwartzman J."/>
            <person name="Van Tyne D."/>
            <person name="Martin M."/>
            <person name="Earl A.M."/>
            <person name="Manson A.L."/>
            <person name="Straub T."/>
            <person name="Salamzade R."/>
            <person name="Saavedra J."/>
            <person name="Lebreton F."/>
            <person name="Prichula J."/>
            <person name="Schaufler K."/>
            <person name="Gaca A."/>
            <person name="Sgardioli B."/>
            <person name="Wagenaar J."/>
            <person name="Strong T."/>
        </authorList>
    </citation>
    <scope>NUCLEOTIDE SEQUENCE [LARGE SCALE GENOMIC DNA]</scope>
    <source>
        <strain evidence="15 16">MJM12</strain>
    </source>
</reference>
<evidence type="ECO:0000256" key="1">
    <source>
        <dbReference type="ARBA" id="ARBA00004401"/>
    </source>
</evidence>
<accession>A0ABS3H5A9</accession>
<dbReference type="InterPro" id="IPR004474">
    <property type="entry name" value="LytR_CpsA_psr"/>
</dbReference>
<feature type="compositionally biased region" description="Low complexity" evidence="12">
    <location>
        <begin position="75"/>
        <end position="97"/>
    </location>
</feature>